<organism evidence="2 3">
    <name type="scientific">Clohesyomyces aquaticus</name>
    <dbReference type="NCBI Taxonomy" id="1231657"/>
    <lineage>
        <taxon>Eukaryota</taxon>
        <taxon>Fungi</taxon>
        <taxon>Dikarya</taxon>
        <taxon>Ascomycota</taxon>
        <taxon>Pezizomycotina</taxon>
        <taxon>Dothideomycetes</taxon>
        <taxon>Pleosporomycetidae</taxon>
        <taxon>Pleosporales</taxon>
        <taxon>Lindgomycetaceae</taxon>
        <taxon>Clohesyomyces</taxon>
    </lineage>
</organism>
<proteinExistence type="predicted"/>
<keyword evidence="3" id="KW-1185">Reference proteome</keyword>
<dbReference type="GO" id="GO:0000340">
    <property type="term" value="F:RNA 7-methylguanosine cap binding"/>
    <property type="evidence" value="ECO:0007669"/>
    <property type="project" value="InterPro"/>
</dbReference>
<dbReference type="OrthoDB" id="422106at2759"/>
<feature type="compositionally biased region" description="Polar residues" evidence="1">
    <location>
        <begin position="408"/>
        <end position="419"/>
    </location>
</feature>
<dbReference type="InterPro" id="IPR019416">
    <property type="entry name" value="NCBP3"/>
</dbReference>
<dbReference type="Pfam" id="PF10309">
    <property type="entry name" value="NCBP3"/>
    <property type="match status" value="1"/>
</dbReference>
<feature type="compositionally biased region" description="Basic and acidic residues" evidence="1">
    <location>
        <begin position="255"/>
        <end position="282"/>
    </location>
</feature>
<dbReference type="STRING" id="1231657.A0A1Y1ZKQ3"/>
<feature type="compositionally biased region" description="Basic and acidic residues" evidence="1">
    <location>
        <begin position="181"/>
        <end position="190"/>
    </location>
</feature>
<evidence type="ECO:0000313" key="3">
    <source>
        <dbReference type="Proteomes" id="UP000193144"/>
    </source>
</evidence>
<reference evidence="2 3" key="1">
    <citation type="submission" date="2016-07" db="EMBL/GenBank/DDBJ databases">
        <title>Pervasive Adenine N6-methylation of Active Genes in Fungi.</title>
        <authorList>
            <consortium name="DOE Joint Genome Institute"/>
            <person name="Mondo S.J."/>
            <person name="Dannebaum R.O."/>
            <person name="Kuo R.C."/>
            <person name="Labutti K."/>
            <person name="Haridas S."/>
            <person name="Kuo A."/>
            <person name="Salamov A."/>
            <person name="Ahrendt S.R."/>
            <person name="Lipzen A."/>
            <person name="Sullivan W."/>
            <person name="Andreopoulos W.B."/>
            <person name="Clum A."/>
            <person name="Lindquist E."/>
            <person name="Daum C."/>
            <person name="Ramamoorthy G.K."/>
            <person name="Gryganskyi A."/>
            <person name="Culley D."/>
            <person name="Magnuson J.K."/>
            <person name="James T.Y."/>
            <person name="O'Malley M.A."/>
            <person name="Stajich J.E."/>
            <person name="Spatafora J.W."/>
            <person name="Visel A."/>
            <person name="Grigoriev I.V."/>
        </authorList>
    </citation>
    <scope>NUCLEOTIDE SEQUENCE [LARGE SCALE GENOMIC DNA]</scope>
    <source>
        <strain evidence="2 3">CBS 115471</strain>
    </source>
</reference>
<feature type="region of interest" description="Disordered" evidence="1">
    <location>
        <begin position="353"/>
        <end position="445"/>
    </location>
</feature>
<feature type="compositionally biased region" description="Basic and acidic residues" evidence="1">
    <location>
        <begin position="365"/>
        <end position="377"/>
    </location>
</feature>
<dbReference type="AlphaFoldDB" id="A0A1Y1ZKQ3"/>
<evidence type="ECO:0000256" key="1">
    <source>
        <dbReference type="SAM" id="MobiDB-lite"/>
    </source>
</evidence>
<feature type="compositionally biased region" description="Basic and acidic residues" evidence="1">
    <location>
        <begin position="424"/>
        <end position="436"/>
    </location>
</feature>
<evidence type="ECO:0000313" key="2">
    <source>
        <dbReference type="EMBL" id="ORY10840.1"/>
    </source>
</evidence>
<dbReference type="GO" id="GO:0003729">
    <property type="term" value="F:mRNA binding"/>
    <property type="evidence" value="ECO:0007669"/>
    <property type="project" value="InterPro"/>
</dbReference>
<dbReference type="Proteomes" id="UP000193144">
    <property type="component" value="Unassembled WGS sequence"/>
</dbReference>
<feature type="region of interest" description="Disordered" evidence="1">
    <location>
        <begin position="120"/>
        <end position="334"/>
    </location>
</feature>
<dbReference type="EMBL" id="MCFA01000067">
    <property type="protein sequence ID" value="ORY10840.1"/>
    <property type="molecule type" value="Genomic_DNA"/>
</dbReference>
<comment type="caution">
    <text evidence="2">The sequence shown here is derived from an EMBL/GenBank/DDBJ whole genome shotgun (WGS) entry which is preliminary data.</text>
</comment>
<feature type="compositionally biased region" description="Basic and acidic residues" evidence="1">
    <location>
        <begin position="132"/>
        <end position="152"/>
    </location>
</feature>
<sequence>MVEDRRVDETMRPAIYDEDVDARIPTPYKVHVELNSNGFGRDDPERFALEHFTSTTPKVEWINDFSFNLNYKDAAIAARALEAFTATDNEDSLMVEPTTQRRAKPYSAYPQIAILVREANSDDKKEFKKKSDRAPPERRRGSRPYIDHDPKYESNTFDESMYGDPISSARPATNSPGSADNRPRSRFGRDQRHRNFSRGSSPDAGGRRRSFDGGRESSAYNRRDRGGRLRDGDNEYQGRGMGYRRYDTQYQGRGGDPRNFDGQDSERSRYSNRHDRADPQERQRRHHRDRSASPSAVGRLGYDVHDTDFRPDDEERSVRLSRTQGNGGDAWTHDLYNRASPVNKGGASWSDFRYTPGQGVGPFPHKTEVSNHRRTDATDETASGARSLASRMTKSIPLKDRMTREPNPGSNSFQSSGRGKTSKRQPDSHGRLKDDFSLPQANDFEMAAGEVGGEIKIRGRAQQEVGFQIRGAAREA</sequence>
<feature type="compositionally biased region" description="Basic and acidic residues" evidence="1">
    <location>
        <begin position="205"/>
        <end position="233"/>
    </location>
</feature>
<name>A0A1Y1ZKQ3_9PLEO</name>
<accession>A0A1Y1ZKQ3</accession>
<protein>
    <submittedName>
        <fullName evidence="2">Uncharacterized protein</fullName>
    </submittedName>
</protein>
<gene>
    <name evidence="2" type="ORF">BCR34DRAFT_337232</name>
</gene>